<feature type="binding site" evidence="12">
    <location>
        <position position="275"/>
    </location>
    <ligand>
        <name>FAD</name>
        <dbReference type="ChEBI" id="CHEBI:57692"/>
    </ligand>
</feature>
<evidence type="ECO:0000256" key="10">
    <source>
        <dbReference type="ARBA" id="ARBA00059220"/>
    </source>
</evidence>
<dbReference type="EC" id="4.1.99.3" evidence="3"/>
<evidence type="ECO:0000256" key="1">
    <source>
        <dbReference type="ARBA" id="ARBA00001932"/>
    </source>
</evidence>
<dbReference type="PROSITE" id="PS00691">
    <property type="entry name" value="DNA_PHOTOLYASES_1_2"/>
    <property type="match status" value="1"/>
</dbReference>
<evidence type="ECO:0000256" key="3">
    <source>
        <dbReference type="ARBA" id="ARBA00013149"/>
    </source>
</evidence>
<feature type="site" description="Electron transfer via tryptophanyl radical" evidence="13">
    <location>
        <position position="310"/>
    </location>
</feature>
<comment type="similarity">
    <text evidence="2">Belongs to the DNA photolyase class-1 family.</text>
</comment>
<dbReference type="InterPro" id="IPR006050">
    <property type="entry name" value="DNA_photolyase_N"/>
</dbReference>
<evidence type="ECO:0000256" key="6">
    <source>
        <dbReference type="ARBA" id="ARBA00022827"/>
    </source>
</evidence>
<keyword evidence="15" id="KW-0456">Lyase</keyword>
<dbReference type="PANTHER" id="PTHR11455">
    <property type="entry name" value="CRYPTOCHROME"/>
    <property type="match status" value="1"/>
</dbReference>
<comment type="catalytic activity">
    <reaction evidence="9">
        <text>cyclobutadipyrimidine (in DNA) = 2 pyrimidine residues (in DNA).</text>
        <dbReference type="EC" id="4.1.99.3"/>
    </reaction>
</comment>
<dbReference type="EMBL" id="LR890047">
    <property type="protein sequence ID" value="CAD6509478.1"/>
    <property type="molecule type" value="Genomic_DNA"/>
</dbReference>
<name>A0A8E4EZZ4_9ENTR</name>
<comment type="cofactor">
    <cofactor evidence="12">
        <name>FAD</name>
        <dbReference type="ChEBI" id="CHEBI:57692"/>
    </cofactor>
    <text evidence="12">Binds 1 FAD per subunit.</text>
</comment>
<feature type="binding site" evidence="12">
    <location>
        <begin position="376"/>
        <end position="378"/>
    </location>
    <ligand>
        <name>FAD</name>
        <dbReference type="ChEBI" id="CHEBI:57692"/>
    </ligand>
</feature>
<dbReference type="GO" id="GO:0071949">
    <property type="term" value="F:FAD binding"/>
    <property type="evidence" value="ECO:0007669"/>
    <property type="project" value="TreeGrafter"/>
</dbReference>
<feature type="binding site" evidence="12">
    <location>
        <begin position="236"/>
        <end position="240"/>
    </location>
    <ligand>
        <name>FAD</name>
        <dbReference type="ChEBI" id="CHEBI:57692"/>
    </ligand>
</feature>
<keyword evidence="7" id="KW-0157">Chromophore</keyword>
<dbReference type="FunFam" id="1.10.579.10:FF:000003">
    <property type="entry name" value="Deoxyribodipyrimidine photo-lyase"/>
    <property type="match status" value="1"/>
</dbReference>
<dbReference type="GO" id="GO:0000719">
    <property type="term" value="P:photoreactive repair"/>
    <property type="evidence" value="ECO:0007669"/>
    <property type="project" value="UniProtKB-ARBA"/>
</dbReference>
<dbReference type="RefSeq" id="WP_216782680.1">
    <property type="nucleotide sequence ID" value="NZ_LR890047.1"/>
</dbReference>
<feature type="site" description="Electron transfer via tryptophanyl radical" evidence="13">
    <location>
        <position position="363"/>
    </location>
</feature>
<evidence type="ECO:0000256" key="8">
    <source>
        <dbReference type="ARBA" id="ARBA00031671"/>
    </source>
</evidence>
<dbReference type="PROSITE" id="PS00394">
    <property type="entry name" value="DNA_PHOTOLYASES_1_1"/>
    <property type="match status" value="1"/>
</dbReference>
<evidence type="ECO:0000256" key="5">
    <source>
        <dbReference type="ARBA" id="ARBA00022630"/>
    </source>
</evidence>
<dbReference type="AlphaFoldDB" id="A0A8E4EZZ4"/>
<accession>A0A8E4EZZ4</accession>
<comment type="cofactor">
    <cofactor evidence="1">
        <name>(6R)-5,10-methylene-5,6,7,8-tetrahydrofolate</name>
        <dbReference type="ChEBI" id="CHEBI:15636"/>
    </cofactor>
</comment>
<dbReference type="InterPro" id="IPR005101">
    <property type="entry name" value="Cryptochr/Photolyase_FAD-bd"/>
</dbReference>
<dbReference type="NCBIfam" id="NF007955">
    <property type="entry name" value="PRK10674.1"/>
    <property type="match status" value="1"/>
</dbReference>
<dbReference type="Pfam" id="PF03441">
    <property type="entry name" value="FAD_binding_7"/>
    <property type="match status" value="1"/>
</dbReference>
<sequence>MSSTNVVWFRNDLRVQDNRALYEACKNPLAKVISVYIATPGQWKKHNMSPRQAKFINQHLQCLVKNLAKKNIPFFYQQSVNFRELAEWLVNFCKQHEATNLFYNKQYALNERRRDDLVAHLIKGVCKIHEFHDAVLLPPGSVLNYSGEMYKVFSSFRKSFLQQLNNLSLCVLPAPDKRNQISNICRLKPFDYPQQEIDHELFPVGEKAALNRLYLFCREHVQDYAQLRDIPSLDGTSMLSPYLSIGILSPRQCLQQLLIKDPNVLENKKNGEFIWLNEFIWRDFYHHLLVAYPKLCRNQPFIQWNNNIPWIGKAEHLIAWQQGKTGYPIIDAAMRQLNYTGWMHNRLRMLTSSFLVKDLLINWRAGESYFMSQLIDGDLAANNGGWQWAASSGIDSAPYFRIFNPTTQAKRFDEQGLFIRRWIPELEHIPKSHINTPHLWDIKASSLLDYPQPIVDHLVSRKKILILLKESKSIQSIVL</sequence>
<evidence type="ECO:0000313" key="16">
    <source>
        <dbReference type="Proteomes" id="UP000683585"/>
    </source>
</evidence>
<organism evidence="15 16">
    <name type="scientific">Candidatus Profftia tarda</name>
    <dbReference type="NCBI Taxonomy" id="1177216"/>
    <lineage>
        <taxon>Bacteria</taxon>
        <taxon>Pseudomonadati</taxon>
        <taxon>Pseudomonadota</taxon>
        <taxon>Gammaproteobacteria</taxon>
        <taxon>Enterobacterales</taxon>
        <taxon>Enterobacteriaceae</taxon>
        <taxon>Candidatus Profftia</taxon>
    </lineage>
</organism>
<dbReference type="Pfam" id="PF00875">
    <property type="entry name" value="DNA_photolyase"/>
    <property type="match status" value="1"/>
</dbReference>
<keyword evidence="6 12" id="KW-0274">FAD</keyword>
<gene>
    <name evidence="15" type="primary">phrB</name>
    <name evidence="15" type="ORF">PROFFT_A_02660</name>
</gene>
<dbReference type="PROSITE" id="PS51645">
    <property type="entry name" value="PHR_CRY_ALPHA_BETA"/>
    <property type="match status" value="1"/>
</dbReference>
<feature type="binding site" evidence="12">
    <location>
        <position position="224"/>
    </location>
    <ligand>
        <name>FAD</name>
        <dbReference type="ChEBI" id="CHEBI:57692"/>
    </ligand>
</feature>
<evidence type="ECO:0000256" key="2">
    <source>
        <dbReference type="ARBA" id="ARBA00005862"/>
    </source>
</evidence>
<evidence type="ECO:0000313" key="15">
    <source>
        <dbReference type="EMBL" id="CAD6509478.1"/>
    </source>
</evidence>
<comment type="function">
    <text evidence="10">Involved in repair of UV radiation-induced DNA damage. Catalyzes the light-dependent monomerization (300-600 nm) of cyclobutyl pyrimidine dimers (in cis-syn configuration), which are formed between adjacent bases on the same DNA strand upon exposure to ultraviolet radiation.</text>
</comment>
<dbReference type="KEGG" id="ptf:PROFFT_A_02660"/>
<keyword evidence="5 12" id="KW-0285">Flavoprotein</keyword>
<evidence type="ECO:0000256" key="9">
    <source>
        <dbReference type="ARBA" id="ARBA00033999"/>
    </source>
</evidence>
<feature type="domain" description="Photolyase/cryptochrome alpha/beta" evidence="14">
    <location>
        <begin position="3"/>
        <end position="136"/>
    </location>
</feature>
<protein>
    <recommendedName>
        <fullName evidence="4">Deoxyribodipyrimidine photo-lyase</fullName>
        <ecNumber evidence="3">4.1.99.3</ecNumber>
    </recommendedName>
    <alternativeName>
        <fullName evidence="8">DNA photolyase</fullName>
    </alternativeName>
    <alternativeName>
        <fullName evidence="11">Photoreactivating enzyme</fullName>
    </alternativeName>
</protein>
<dbReference type="Proteomes" id="UP000683585">
    <property type="component" value="Chromosome"/>
</dbReference>
<evidence type="ECO:0000256" key="11">
    <source>
        <dbReference type="ARBA" id="ARBA00083107"/>
    </source>
</evidence>
<evidence type="ECO:0000256" key="12">
    <source>
        <dbReference type="PIRSR" id="PIRSR602081-1"/>
    </source>
</evidence>
<feature type="site" description="Electron transfer via tryptophanyl radical" evidence="13">
    <location>
        <position position="386"/>
    </location>
</feature>
<dbReference type="GO" id="GO:0003904">
    <property type="term" value="F:deoxyribodipyrimidine photo-lyase activity"/>
    <property type="evidence" value="ECO:0007669"/>
    <property type="project" value="UniProtKB-EC"/>
</dbReference>
<evidence type="ECO:0000256" key="4">
    <source>
        <dbReference type="ARBA" id="ARBA00014046"/>
    </source>
</evidence>
<evidence type="ECO:0000256" key="13">
    <source>
        <dbReference type="PIRSR" id="PIRSR602081-2"/>
    </source>
</evidence>
<proteinExistence type="inferred from homology"/>
<dbReference type="PANTHER" id="PTHR11455:SF9">
    <property type="entry name" value="CRYPTOCHROME CIRCADIAN CLOCK 5 ISOFORM X1"/>
    <property type="match status" value="1"/>
</dbReference>
<keyword evidence="16" id="KW-1185">Reference proteome</keyword>
<dbReference type="GO" id="GO:0003677">
    <property type="term" value="F:DNA binding"/>
    <property type="evidence" value="ECO:0007669"/>
    <property type="project" value="TreeGrafter"/>
</dbReference>
<evidence type="ECO:0000259" key="14">
    <source>
        <dbReference type="PROSITE" id="PS51645"/>
    </source>
</evidence>
<dbReference type="InterPro" id="IPR018394">
    <property type="entry name" value="DNA_photolyase_1_CS_C"/>
</dbReference>
<feature type="binding site" evidence="12">
    <location>
        <begin position="278"/>
        <end position="285"/>
    </location>
    <ligand>
        <name>FAD</name>
        <dbReference type="ChEBI" id="CHEBI:57692"/>
    </ligand>
</feature>
<reference evidence="15" key="1">
    <citation type="submission" date="2020-10" db="EMBL/GenBank/DDBJ databases">
        <authorList>
            <person name="Szabo G."/>
        </authorList>
    </citation>
    <scope>NUCLEOTIDE SEQUENCE</scope>
    <source>
        <strain evidence="15">PROFFT</strain>
    </source>
</reference>
<evidence type="ECO:0000256" key="7">
    <source>
        <dbReference type="ARBA" id="ARBA00022991"/>
    </source>
</evidence>
<dbReference type="InterPro" id="IPR002081">
    <property type="entry name" value="Cryptochrome/DNA_photolyase_1"/>
</dbReference>
<dbReference type="GO" id="GO:0009416">
    <property type="term" value="P:response to light stimulus"/>
    <property type="evidence" value="ECO:0007669"/>
    <property type="project" value="TreeGrafter"/>
</dbReference>